<feature type="transmembrane region" description="Helical" evidence="9">
    <location>
        <begin position="280"/>
        <end position="306"/>
    </location>
</feature>
<dbReference type="EMBL" id="JSWE01000124">
    <property type="protein sequence ID" value="KIE04913.1"/>
    <property type="molecule type" value="Genomic_DNA"/>
</dbReference>
<comment type="similarity">
    <text evidence="2">Belongs to the amino acid-polyamine-organocation (APC) superfamily. Basic amino acid/polyamine antiporter (APA) (TC 2.A.3.2) family.</text>
</comment>
<evidence type="ECO:0000256" key="6">
    <source>
        <dbReference type="ARBA" id="ARBA00022989"/>
    </source>
</evidence>
<feature type="transmembrane region" description="Helical" evidence="9">
    <location>
        <begin position="411"/>
        <end position="428"/>
    </location>
</feature>
<feature type="transmembrane region" description="Helical" evidence="9">
    <location>
        <begin position="387"/>
        <end position="405"/>
    </location>
</feature>
<feature type="transmembrane region" description="Helical" evidence="9">
    <location>
        <begin position="16"/>
        <end position="37"/>
    </location>
</feature>
<dbReference type="InterPro" id="IPR050367">
    <property type="entry name" value="APC_superfamily"/>
</dbReference>
<evidence type="ECO:0000256" key="3">
    <source>
        <dbReference type="ARBA" id="ARBA00021069"/>
    </source>
</evidence>
<protein>
    <recommendedName>
        <fullName evidence="3">Arginine/agmatine antiporter</fullName>
    </recommendedName>
</protein>
<keyword evidence="7 9" id="KW-0472">Membrane</keyword>
<evidence type="ECO:0000313" key="11">
    <source>
        <dbReference type="Proteomes" id="UP000031258"/>
    </source>
</evidence>
<dbReference type="AlphaFoldDB" id="A0A0C1QLC3"/>
<feature type="transmembrane region" description="Helical" evidence="9">
    <location>
        <begin position="327"/>
        <end position="346"/>
    </location>
</feature>
<sequence length="430" mass="46121">MCLPGLFMSSSVARKIGFWSLVSIVISSQVGSGIFMLPASLAHFGGIAAFSWVFTGCGAILLALAFAELSKRFPKNGGPHVFVQEAFGKNAAFFVAWGYWVISWSSTTAVIIASIGYFGSLFGGFDIKTGLILELLLLWFFTWINLKGVKASGYIEIVFTVLKVVPLIVLPIACIPHFQIENFIPLNTSGTSNLSALNAAALITFWGFIGVECATTPADSVDNPKRTIPRAIIFGTITVAIINLLCSLAIMGVVPMEQLKISKAPFTDAAKFAFGGNLHYFISLAAAVVCFGTLNAWILVSGQIALGAAQDGLFPKVFAKQNSNGSPYFSILAASLGMVPLILFTLNDNLVDQFTKIIDNSVTVFLIIYAICILSLLKILARDKASLISYIIAIAALLFCGWALFACSAEMIIISISVFLSGLPIYLLKK</sequence>
<feature type="transmembrane region" description="Helical" evidence="9">
    <location>
        <begin position="127"/>
        <end position="146"/>
    </location>
</feature>
<evidence type="ECO:0000256" key="5">
    <source>
        <dbReference type="ARBA" id="ARBA00022692"/>
    </source>
</evidence>
<dbReference type="STRING" id="86105.NF27_EY00090"/>
<evidence type="ECO:0000256" key="9">
    <source>
        <dbReference type="SAM" id="Phobius"/>
    </source>
</evidence>
<gene>
    <name evidence="10" type="primary">potE_2</name>
    <name evidence="10" type="ORF">NF27_EY00090</name>
</gene>
<keyword evidence="6 9" id="KW-1133">Transmembrane helix</keyword>
<proteinExistence type="inferred from homology"/>
<evidence type="ECO:0000256" key="4">
    <source>
        <dbReference type="ARBA" id="ARBA00022475"/>
    </source>
</evidence>
<evidence type="ECO:0000313" key="10">
    <source>
        <dbReference type="EMBL" id="KIE04913.1"/>
    </source>
</evidence>
<feature type="transmembrane region" description="Helical" evidence="9">
    <location>
        <begin position="49"/>
        <end position="70"/>
    </location>
</feature>
<dbReference type="Gene3D" id="1.20.1740.10">
    <property type="entry name" value="Amino acid/polyamine transporter I"/>
    <property type="match status" value="1"/>
</dbReference>
<accession>A0A0C1QLC3</accession>
<name>A0A0C1QLC3_9RICK</name>
<dbReference type="PANTHER" id="PTHR42770">
    <property type="entry name" value="AMINO ACID TRANSPORTER-RELATED"/>
    <property type="match status" value="1"/>
</dbReference>
<feature type="transmembrane region" description="Helical" evidence="9">
    <location>
        <begin position="91"/>
        <end position="115"/>
    </location>
</feature>
<dbReference type="GO" id="GO:0022857">
    <property type="term" value="F:transmembrane transporter activity"/>
    <property type="evidence" value="ECO:0007669"/>
    <property type="project" value="InterPro"/>
</dbReference>
<dbReference type="Proteomes" id="UP000031258">
    <property type="component" value="Unassembled WGS sequence"/>
</dbReference>
<reference evidence="10 11" key="1">
    <citation type="submission" date="2014-11" db="EMBL/GenBank/DDBJ databases">
        <title>A Rickettsiales Symbiont of Amoebae With Ancient Features.</title>
        <authorList>
            <person name="Schulz F."/>
            <person name="Martijn J."/>
            <person name="Wascher F."/>
            <person name="Kostanjsek R."/>
            <person name="Ettema T.J."/>
            <person name="Horn M."/>
        </authorList>
    </citation>
    <scope>NUCLEOTIDE SEQUENCE [LARGE SCALE GENOMIC DNA]</scope>
    <source>
        <strain evidence="10 11">UWC36</strain>
    </source>
</reference>
<comment type="caution">
    <text evidence="10">The sequence shown here is derived from an EMBL/GenBank/DDBJ whole genome shotgun (WGS) entry which is preliminary data.</text>
</comment>
<dbReference type="InterPro" id="IPR002293">
    <property type="entry name" value="AA/rel_permease1"/>
</dbReference>
<feature type="transmembrane region" description="Helical" evidence="9">
    <location>
        <begin position="358"/>
        <end position="380"/>
    </location>
</feature>
<feature type="transmembrane region" description="Helical" evidence="9">
    <location>
        <begin position="232"/>
        <end position="254"/>
    </location>
</feature>
<evidence type="ECO:0000256" key="1">
    <source>
        <dbReference type="ARBA" id="ARBA00004651"/>
    </source>
</evidence>
<comment type="subcellular location">
    <subcellularLocation>
        <location evidence="1">Cell membrane</location>
        <topology evidence="1">Multi-pass membrane protein</topology>
    </subcellularLocation>
</comment>
<dbReference type="PIRSF" id="PIRSF006060">
    <property type="entry name" value="AA_transporter"/>
    <property type="match status" value="1"/>
</dbReference>
<dbReference type="Pfam" id="PF13520">
    <property type="entry name" value="AA_permease_2"/>
    <property type="match status" value="1"/>
</dbReference>
<evidence type="ECO:0000256" key="8">
    <source>
        <dbReference type="ARBA" id="ARBA00045636"/>
    </source>
</evidence>
<keyword evidence="11" id="KW-1185">Reference proteome</keyword>
<evidence type="ECO:0000256" key="2">
    <source>
        <dbReference type="ARBA" id="ARBA00008220"/>
    </source>
</evidence>
<dbReference type="GO" id="GO:0005886">
    <property type="term" value="C:plasma membrane"/>
    <property type="evidence" value="ECO:0007669"/>
    <property type="project" value="UniProtKB-SubCell"/>
</dbReference>
<keyword evidence="4" id="KW-1003">Cell membrane</keyword>
<keyword evidence="5 9" id="KW-0812">Transmembrane</keyword>
<feature type="transmembrane region" description="Helical" evidence="9">
    <location>
        <begin position="192"/>
        <end position="211"/>
    </location>
</feature>
<organism evidence="10 11">
    <name type="scientific">Candidatus Jidaibacter acanthamoebae</name>
    <dbReference type="NCBI Taxonomy" id="86105"/>
    <lineage>
        <taxon>Bacteria</taxon>
        <taxon>Pseudomonadati</taxon>
        <taxon>Pseudomonadota</taxon>
        <taxon>Alphaproteobacteria</taxon>
        <taxon>Rickettsiales</taxon>
        <taxon>Candidatus Midichloriaceae</taxon>
        <taxon>Candidatus Jidaibacter</taxon>
    </lineage>
</organism>
<evidence type="ECO:0000256" key="7">
    <source>
        <dbReference type="ARBA" id="ARBA00023136"/>
    </source>
</evidence>
<dbReference type="PANTHER" id="PTHR42770:SF18">
    <property type="entry name" value="ARGININE_AGMATINE ANTIPORTER"/>
    <property type="match status" value="1"/>
</dbReference>
<comment type="function">
    <text evidence="8">Major component of the acid-resistance (AR) system allowing enteric pathogens to survive the acidic environment in the stomach. Exchanges extracellular arginine for its intracellular decarboxylation product agmatine (Agm) thereby expelling intracellular protons. Probably undergoes several conformational states in order to translocate the substrate across the membrane; keeps the substrate accessible to only 1 side of the membrane at a time by opening and closing 3 membrane-internal gates.</text>
</comment>
<feature type="transmembrane region" description="Helical" evidence="9">
    <location>
        <begin position="158"/>
        <end position="180"/>
    </location>
</feature>